<evidence type="ECO:0000313" key="2">
    <source>
        <dbReference type="EMBL" id="OHE90328.1"/>
    </source>
</evidence>
<dbReference type="RefSeq" id="XP_022467505.1">
    <property type="nucleotide sequence ID" value="XM_022625988.1"/>
</dbReference>
<dbReference type="Proteomes" id="UP000176998">
    <property type="component" value="Unassembled WGS sequence"/>
</dbReference>
<feature type="chain" id="PRO_5009601912" evidence="1">
    <location>
        <begin position="18"/>
        <end position="68"/>
    </location>
</feature>
<dbReference type="GeneID" id="34567498"/>
<organism evidence="2 3">
    <name type="scientific">Colletotrichum orchidophilum</name>
    <dbReference type="NCBI Taxonomy" id="1209926"/>
    <lineage>
        <taxon>Eukaryota</taxon>
        <taxon>Fungi</taxon>
        <taxon>Dikarya</taxon>
        <taxon>Ascomycota</taxon>
        <taxon>Pezizomycotina</taxon>
        <taxon>Sordariomycetes</taxon>
        <taxon>Hypocreomycetidae</taxon>
        <taxon>Glomerellales</taxon>
        <taxon>Glomerellaceae</taxon>
        <taxon>Colletotrichum</taxon>
    </lineage>
</organism>
<name>A0A1G4AMC4_9PEZI</name>
<keyword evidence="1" id="KW-0732">Signal</keyword>
<sequence>MQFSPILIALFAGIAIAGPVVIEPRQGITDNAQCILCRKDCFYGRGNNQAYKGCLNTCNRDLGCKLTP</sequence>
<proteinExistence type="predicted"/>
<gene>
    <name evidence="2" type="ORF">CORC01_14377</name>
</gene>
<comment type="caution">
    <text evidence="2">The sequence shown here is derived from an EMBL/GenBank/DDBJ whole genome shotgun (WGS) entry which is preliminary data.</text>
</comment>
<evidence type="ECO:0000313" key="3">
    <source>
        <dbReference type="Proteomes" id="UP000176998"/>
    </source>
</evidence>
<evidence type="ECO:0000256" key="1">
    <source>
        <dbReference type="SAM" id="SignalP"/>
    </source>
</evidence>
<dbReference type="EMBL" id="MJBS01000279">
    <property type="protein sequence ID" value="OHE90328.1"/>
    <property type="molecule type" value="Genomic_DNA"/>
</dbReference>
<accession>A0A1G4AMC4</accession>
<feature type="signal peptide" evidence="1">
    <location>
        <begin position="1"/>
        <end position="17"/>
    </location>
</feature>
<protein>
    <submittedName>
        <fullName evidence="2">Uncharacterized protein</fullName>
    </submittedName>
</protein>
<reference evidence="2 3" key="1">
    <citation type="submission" date="2016-09" db="EMBL/GenBank/DDBJ databases">
        <authorList>
            <person name="Capua I."/>
            <person name="De Benedictis P."/>
            <person name="Joannis T."/>
            <person name="Lombin L.H."/>
            <person name="Cattoli G."/>
        </authorList>
    </citation>
    <scope>NUCLEOTIDE SEQUENCE [LARGE SCALE GENOMIC DNA]</scope>
    <source>
        <strain evidence="2 3">IMI 309357</strain>
    </source>
</reference>
<dbReference type="OrthoDB" id="4791085at2759"/>
<keyword evidence="3" id="KW-1185">Reference proteome</keyword>
<dbReference type="AlphaFoldDB" id="A0A1G4AMC4"/>